<evidence type="ECO:0000313" key="2">
    <source>
        <dbReference type="Proteomes" id="UP000248975"/>
    </source>
</evidence>
<evidence type="ECO:0000313" key="1">
    <source>
        <dbReference type="EMBL" id="PZQ94860.1"/>
    </source>
</evidence>
<dbReference type="Proteomes" id="UP000248975">
    <property type="component" value="Unassembled WGS sequence"/>
</dbReference>
<dbReference type="GO" id="GO:0016740">
    <property type="term" value="F:transferase activity"/>
    <property type="evidence" value="ECO:0007669"/>
    <property type="project" value="UniProtKB-KW"/>
</dbReference>
<dbReference type="EMBL" id="QFQS01000012">
    <property type="protein sequence ID" value="PZQ94860.1"/>
    <property type="molecule type" value="Genomic_DNA"/>
</dbReference>
<gene>
    <name evidence="1" type="ORF">DI533_20990</name>
</gene>
<dbReference type="InterPro" id="IPR013969">
    <property type="entry name" value="Oligosacch_biosynth_Alg14"/>
</dbReference>
<reference evidence="1 2" key="1">
    <citation type="submission" date="2017-08" db="EMBL/GenBank/DDBJ databases">
        <title>Infants hospitalized years apart are colonized by the same room-sourced microbial strains.</title>
        <authorList>
            <person name="Brooks B."/>
            <person name="Olm M.R."/>
            <person name="Firek B.A."/>
            <person name="Baker R."/>
            <person name="Thomas B.C."/>
            <person name="Morowitz M.J."/>
            <person name="Banfield J.F."/>
        </authorList>
    </citation>
    <scope>NUCLEOTIDE SEQUENCE [LARGE SCALE GENOMIC DNA]</scope>
    <source>
        <strain evidence="1">S2_003_000_R2_11</strain>
    </source>
</reference>
<sequence>MGRKRVMAIASGGGHWVQLMRLKPTFQGMDVAYVSMDPTSAGDVPGHRYHNIRDASRKNKAAFLIVACQLLLILIRERPAVVVTTGSAPALICLILAKKLFGARTIWIDSIANAERLSTSGQKAGGVADLWLTQWPELTEGEGRRPEFWGAVL</sequence>
<accession>A0A2W5UA94</accession>
<proteinExistence type="predicted"/>
<dbReference type="Gene3D" id="3.40.50.2000">
    <property type="entry name" value="Glycogen Phosphorylase B"/>
    <property type="match status" value="1"/>
</dbReference>
<name>A0A2W5UA94_CERSP</name>
<comment type="caution">
    <text evidence="1">The sequence shown here is derived from an EMBL/GenBank/DDBJ whole genome shotgun (WGS) entry which is preliminary data.</text>
</comment>
<keyword evidence="1" id="KW-0808">Transferase</keyword>
<dbReference type="GO" id="GO:0006488">
    <property type="term" value="P:dolichol-linked oligosaccharide biosynthetic process"/>
    <property type="evidence" value="ECO:0007669"/>
    <property type="project" value="InterPro"/>
</dbReference>
<dbReference type="Pfam" id="PF08660">
    <property type="entry name" value="Alg14"/>
    <property type="match status" value="1"/>
</dbReference>
<protein>
    <submittedName>
        <fullName evidence="1">UDP-N-acetylglucosamine--LPS N-acetylglucosamine transferase</fullName>
    </submittedName>
</protein>
<organism evidence="1 2">
    <name type="scientific">Cereibacter sphaeroides</name>
    <name type="common">Rhodobacter sphaeroides</name>
    <dbReference type="NCBI Taxonomy" id="1063"/>
    <lineage>
        <taxon>Bacteria</taxon>
        <taxon>Pseudomonadati</taxon>
        <taxon>Pseudomonadota</taxon>
        <taxon>Alphaproteobacteria</taxon>
        <taxon>Rhodobacterales</taxon>
        <taxon>Paracoccaceae</taxon>
        <taxon>Cereibacter</taxon>
    </lineage>
</organism>
<dbReference type="AlphaFoldDB" id="A0A2W5UA94"/>